<comment type="caution">
    <text evidence="11">The sequence shown here is derived from an EMBL/GenBank/DDBJ whole genome shotgun (WGS) entry which is preliminary data.</text>
</comment>
<dbReference type="PANTHER" id="PTHR43289">
    <property type="entry name" value="MITOGEN-ACTIVATED PROTEIN KINASE KINASE KINASE 20-RELATED"/>
    <property type="match status" value="1"/>
</dbReference>
<dbReference type="Proteomes" id="UP000295345">
    <property type="component" value="Unassembled WGS sequence"/>
</dbReference>
<dbReference type="Gene3D" id="1.10.510.10">
    <property type="entry name" value="Transferase(Phosphotransferase) domain 1"/>
    <property type="match status" value="1"/>
</dbReference>
<dbReference type="SMART" id="SM00220">
    <property type="entry name" value="S_TKc"/>
    <property type="match status" value="1"/>
</dbReference>
<evidence type="ECO:0000256" key="3">
    <source>
        <dbReference type="ARBA" id="ARBA00022679"/>
    </source>
</evidence>
<reference evidence="11 12" key="1">
    <citation type="submission" date="2019-03" db="EMBL/GenBank/DDBJ databases">
        <title>Draft genome sequences of novel Actinobacteria.</title>
        <authorList>
            <person name="Sahin N."/>
            <person name="Ay H."/>
            <person name="Saygin H."/>
        </authorList>
    </citation>
    <scope>NUCLEOTIDE SEQUENCE [LARGE SCALE GENOMIC DNA]</scope>
    <source>
        <strain evidence="11 12">DSM 41900</strain>
    </source>
</reference>
<keyword evidence="6 9" id="KW-0067">ATP-binding</keyword>
<dbReference type="GO" id="GO:0004674">
    <property type="term" value="F:protein serine/threonine kinase activity"/>
    <property type="evidence" value="ECO:0007669"/>
    <property type="project" value="UniProtKB-KW"/>
</dbReference>
<evidence type="ECO:0000256" key="4">
    <source>
        <dbReference type="ARBA" id="ARBA00022741"/>
    </source>
</evidence>
<dbReference type="AlphaFoldDB" id="A0A4R4SI85"/>
<protein>
    <recommendedName>
        <fullName evidence="1">non-specific serine/threonine protein kinase</fullName>
        <ecNumber evidence="1">2.7.11.1</ecNumber>
    </recommendedName>
</protein>
<feature type="binding site" evidence="9">
    <location>
        <position position="46"/>
    </location>
    <ligand>
        <name>ATP</name>
        <dbReference type="ChEBI" id="CHEBI:30616"/>
    </ligand>
</feature>
<dbReference type="Gene3D" id="3.30.200.20">
    <property type="entry name" value="Phosphorylase Kinase, domain 1"/>
    <property type="match status" value="1"/>
</dbReference>
<organism evidence="11 12">
    <name type="scientific">Streptomyces hainanensis</name>
    <dbReference type="NCBI Taxonomy" id="402648"/>
    <lineage>
        <taxon>Bacteria</taxon>
        <taxon>Bacillati</taxon>
        <taxon>Actinomycetota</taxon>
        <taxon>Actinomycetes</taxon>
        <taxon>Kitasatosporales</taxon>
        <taxon>Streptomycetaceae</taxon>
        <taxon>Streptomyces</taxon>
    </lineage>
</organism>
<dbReference type="InterPro" id="IPR008271">
    <property type="entry name" value="Ser/Thr_kinase_AS"/>
</dbReference>
<dbReference type="InterPro" id="IPR003325">
    <property type="entry name" value="TerD"/>
</dbReference>
<evidence type="ECO:0000256" key="9">
    <source>
        <dbReference type="PROSITE-ProRule" id="PRU10141"/>
    </source>
</evidence>
<dbReference type="FunFam" id="3.30.200.20:FF:000035">
    <property type="entry name" value="Serine/threonine protein kinase Stk1"/>
    <property type="match status" value="1"/>
</dbReference>
<dbReference type="OrthoDB" id="9762169at2"/>
<proteinExistence type="predicted"/>
<dbReference type="InterPro" id="IPR011009">
    <property type="entry name" value="Kinase-like_dom_sf"/>
</dbReference>
<gene>
    <name evidence="11" type="ORF">E1283_32755</name>
</gene>
<dbReference type="PROSITE" id="PS00107">
    <property type="entry name" value="PROTEIN_KINASE_ATP"/>
    <property type="match status" value="1"/>
</dbReference>
<dbReference type="SUPFAM" id="SSF56112">
    <property type="entry name" value="Protein kinase-like (PK-like)"/>
    <property type="match status" value="1"/>
</dbReference>
<dbReference type="EMBL" id="SMKI01000576">
    <property type="protein sequence ID" value="TDC63218.1"/>
    <property type="molecule type" value="Genomic_DNA"/>
</dbReference>
<dbReference type="PROSITE" id="PS00108">
    <property type="entry name" value="PROTEIN_KINASE_ST"/>
    <property type="match status" value="1"/>
</dbReference>
<sequence length="512" mass="54504">MDQGVRGMRDRVLDGRYRLGRQLGAGAMGTVWEALDLRLERTVAVKVVGSVAVGRDPRARERFEREAKLLAALTSPFIVTVHDVGEARFEGDLDPVLYLVMERLRGRSLDQVLAEELPPLVEVARWGEQICRALAVAHEAGVVHRDLKPANVMVGPDGLARVLDFGIAAVLAEATDHARLTSTGVVVGTPAYMSPEQIEGRAVAASTDLYAAGCLLYALTTGRPPFHGASLYQLLRQQLESTPAAPGTLRAGVPPEWDELVLSMMAKEPAGRPESAEAVADRLRELGGLAAGTLSAAPVARPAYEPTRVDPRSVLLAACPWSEGGRLPLATGQRMRLADVLPGGDTFTVGLRGEAAADRPELALDPSALVVDERGRVLTDEHFVFFNNTDPAGVGVRLEGGDPEAWFTVRLPELPAAAERIVFTLSVDEDQTPGRDLSEAGLLHTRLVDPSNDHELLCYGFPAGPAGATGLVVGELVREEDGWWFAAASVAFDGGLAEIAESHGVAVEAEAG</sequence>
<evidence type="ECO:0000313" key="12">
    <source>
        <dbReference type="Proteomes" id="UP000295345"/>
    </source>
</evidence>
<keyword evidence="3" id="KW-0808">Transferase</keyword>
<keyword evidence="4 9" id="KW-0547">Nucleotide-binding</keyword>
<dbReference type="CDD" id="cd06974">
    <property type="entry name" value="TerD_like"/>
    <property type="match status" value="1"/>
</dbReference>
<evidence type="ECO:0000256" key="1">
    <source>
        <dbReference type="ARBA" id="ARBA00012513"/>
    </source>
</evidence>
<dbReference type="PANTHER" id="PTHR43289:SF6">
    <property type="entry name" value="SERINE_THREONINE-PROTEIN KINASE NEKL-3"/>
    <property type="match status" value="1"/>
</dbReference>
<comment type="catalytic activity">
    <reaction evidence="7">
        <text>L-threonyl-[protein] + ATP = O-phospho-L-threonyl-[protein] + ADP + H(+)</text>
        <dbReference type="Rhea" id="RHEA:46608"/>
        <dbReference type="Rhea" id="RHEA-COMP:11060"/>
        <dbReference type="Rhea" id="RHEA-COMP:11605"/>
        <dbReference type="ChEBI" id="CHEBI:15378"/>
        <dbReference type="ChEBI" id="CHEBI:30013"/>
        <dbReference type="ChEBI" id="CHEBI:30616"/>
        <dbReference type="ChEBI" id="CHEBI:61977"/>
        <dbReference type="ChEBI" id="CHEBI:456216"/>
        <dbReference type="EC" id="2.7.11.1"/>
    </reaction>
</comment>
<dbReference type="InterPro" id="IPR000719">
    <property type="entry name" value="Prot_kinase_dom"/>
</dbReference>
<keyword evidence="2" id="KW-0723">Serine/threonine-protein kinase</keyword>
<evidence type="ECO:0000313" key="11">
    <source>
        <dbReference type="EMBL" id="TDC63218.1"/>
    </source>
</evidence>
<name>A0A4R4SI85_9ACTN</name>
<dbReference type="FunFam" id="1.10.510.10:FF:000021">
    <property type="entry name" value="Serine/threonine protein kinase"/>
    <property type="match status" value="1"/>
</dbReference>
<dbReference type="GO" id="GO:0045717">
    <property type="term" value="P:negative regulation of fatty acid biosynthetic process"/>
    <property type="evidence" value="ECO:0007669"/>
    <property type="project" value="UniProtKB-ARBA"/>
</dbReference>
<dbReference type="Gene3D" id="2.60.60.30">
    <property type="entry name" value="sav2460 like domains"/>
    <property type="match status" value="1"/>
</dbReference>
<dbReference type="CDD" id="cd14014">
    <property type="entry name" value="STKc_PknB_like"/>
    <property type="match status" value="1"/>
</dbReference>
<evidence type="ECO:0000256" key="7">
    <source>
        <dbReference type="ARBA" id="ARBA00047899"/>
    </source>
</evidence>
<evidence type="ECO:0000259" key="10">
    <source>
        <dbReference type="PROSITE" id="PS50011"/>
    </source>
</evidence>
<feature type="domain" description="Protein kinase" evidence="10">
    <location>
        <begin position="17"/>
        <end position="284"/>
    </location>
</feature>
<dbReference type="PROSITE" id="PS50011">
    <property type="entry name" value="PROTEIN_KINASE_DOM"/>
    <property type="match status" value="1"/>
</dbReference>
<dbReference type="Pfam" id="PF02342">
    <property type="entry name" value="TerD"/>
    <property type="match status" value="1"/>
</dbReference>
<dbReference type="EC" id="2.7.11.1" evidence="1"/>
<dbReference type="GO" id="GO:0005524">
    <property type="term" value="F:ATP binding"/>
    <property type="evidence" value="ECO:0007669"/>
    <property type="project" value="UniProtKB-UniRule"/>
</dbReference>
<comment type="catalytic activity">
    <reaction evidence="8">
        <text>L-seryl-[protein] + ATP = O-phospho-L-seryl-[protein] + ADP + H(+)</text>
        <dbReference type="Rhea" id="RHEA:17989"/>
        <dbReference type="Rhea" id="RHEA-COMP:9863"/>
        <dbReference type="Rhea" id="RHEA-COMP:11604"/>
        <dbReference type="ChEBI" id="CHEBI:15378"/>
        <dbReference type="ChEBI" id="CHEBI:29999"/>
        <dbReference type="ChEBI" id="CHEBI:30616"/>
        <dbReference type="ChEBI" id="CHEBI:83421"/>
        <dbReference type="ChEBI" id="CHEBI:456216"/>
        <dbReference type="EC" id="2.7.11.1"/>
    </reaction>
</comment>
<dbReference type="Pfam" id="PF00069">
    <property type="entry name" value="Pkinase"/>
    <property type="match status" value="1"/>
</dbReference>
<evidence type="ECO:0000256" key="6">
    <source>
        <dbReference type="ARBA" id="ARBA00022840"/>
    </source>
</evidence>
<evidence type="ECO:0000256" key="5">
    <source>
        <dbReference type="ARBA" id="ARBA00022777"/>
    </source>
</evidence>
<keyword evidence="5" id="KW-0418">Kinase</keyword>
<evidence type="ECO:0000256" key="8">
    <source>
        <dbReference type="ARBA" id="ARBA00048679"/>
    </source>
</evidence>
<accession>A0A4R4SI85</accession>
<keyword evidence="12" id="KW-1185">Reference proteome</keyword>
<evidence type="ECO:0000256" key="2">
    <source>
        <dbReference type="ARBA" id="ARBA00022527"/>
    </source>
</evidence>
<dbReference type="InterPro" id="IPR017441">
    <property type="entry name" value="Protein_kinase_ATP_BS"/>
</dbReference>